<dbReference type="RefSeq" id="WP_408085002.1">
    <property type="nucleotide sequence ID" value="NZ_JBELPZ010000009.1"/>
</dbReference>
<gene>
    <name evidence="2" type="ORF">ABS766_09985</name>
</gene>
<proteinExistence type="predicted"/>
<organism evidence="2 3">
    <name type="scientific">Flavobacterium rhizosphaerae</name>
    <dbReference type="NCBI Taxonomy" id="3163298"/>
    <lineage>
        <taxon>Bacteria</taxon>
        <taxon>Pseudomonadati</taxon>
        <taxon>Bacteroidota</taxon>
        <taxon>Flavobacteriia</taxon>
        <taxon>Flavobacteriales</taxon>
        <taxon>Flavobacteriaceae</taxon>
        <taxon>Flavobacterium</taxon>
    </lineage>
</organism>
<feature type="domain" description="Toxin SymE-like" evidence="1">
    <location>
        <begin position="25"/>
        <end position="61"/>
    </location>
</feature>
<name>A0ABW8Z020_9FLAO</name>
<comment type="caution">
    <text evidence="2">The sequence shown here is derived from an EMBL/GenBank/DDBJ whole genome shotgun (WGS) entry which is preliminary data.</text>
</comment>
<dbReference type="Pfam" id="PF08845">
    <property type="entry name" value="SymE_toxin"/>
    <property type="match status" value="1"/>
</dbReference>
<evidence type="ECO:0000259" key="1">
    <source>
        <dbReference type="Pfam" id="PF08845"/>
    </source>
</evidence>
<dbReference type="Proteomes" id="UP001629156">
    <property type="component" value="Unassembled WGS sequence"/>
</dbReference>
<evidence type="ECO:0000313" key="3">
    <source>
        <dbReference type="Proteomes" id="UP001629156"/>
    </source>
</evidence>
<reference evidence="2 3" key="1">
    <citation type="submission" date="2024-06" db="EMBL/GenBank/DDBJ databases">
        <authorList>
            <person name="Kaempfer P."/>
            <person name="Viver T."/>
        </authorList>
    </citation>
    <scope>NUCLEOTIDE SEQUENCE [LARGE SCALE GENOMIC DNA]</scope>
    <source>
        <strain evidence="2 3">ST-119</strain>
    </source>
</reference>
<protein>
    <submittedName>
        <fullName evidence="2">SymE family type I addiction module toxin</fullName>
    </submittedName>
</protein>
<accession>A0ABW8Z020</accession>
<keyword evidence="3" id="KW-1185">Reference proteome</keyword>
<dbReference type="EMBL" id="JBELPZ010000009">
    <property type="protein sequence ID" value="MFL9844745.1"/>
    <property type="molecule type" value="Genomic_DNA"/>
</dbReference>
<dbReference type="InterPro" id="IPR014944">
    <property type="entry name" value="Toxin_SymE-like"/>
</dbReference>
<sequence length="71" mass="7998">MKSIFFENIRHFTISSIFVKAQFKRSLKPKLTLSGDWMNAAGFSIGDKVTVKISDNQLIIDKDDSNSSTND</sequence>
<evidence type="ECO:0000313" key="2">
    <source>
        <dbReference type="EMBL" id="MFL9844745.1"/>
    </source>
</evidence>